<keyword evidence="2" id="KW-1185">Reference proteome</keyword>
<dbReference type="EMBL" id="BMCT01000012">
    <property type="protein sequence ID" value="GGF87876.1"/>
    <property type="molecule type" value="Genomic_DNA"/>
</dbReference>
<comment type="caution">
    <text evidence="1">The sequence shown here is derived from an EMBL/GenBank/DDBJ whole genome shotgun (WGS) entry which is preliminary data.</text>
</comment>
<reference evidence="1" key="1">
    <citation type="journal article" date="2014" name="Int. J. Syst. Evol. Microbiol.">
        <title>Complete genome sequence of Corynebacterium casei LMG S-19264T (=DSM 44701T), isolated from a smear-ripened cheese.</title>
        <authorList>
            <consortium name="US DOE Joint Genome Institute (JGI-PGF)"/>
            <person name="Walter F."/>
            <person name="Albersmeier A."/>
            <person name="Kalinowski J."/>
            <person name="Ruckert C."/>
        </authorList>
    </citation>
    <scope>NUCLEOTIDE SEQUENCE</scope>
    <source>
        <strain evidence="1">CCM 7897</strain>
    </source>
</reference>
<organism evidence="1 2">
    <name type="scientific">Azorhizobium oxalatiphilum</name>
    <dbReference type="NCBI Taxonomy" id="980631"/>
    <lineage>
        <taxon>Bacteria</taxon>
        <taxon>Pseudomonadati</taxon>
        <taxon>Pseudomonadota</taxon>
        <taxon>Alphaproteobacteria</taxon>
        <taxon>Hyphomicrobiales</taxon>
        <taxon>Xanthobacteraceae</taxon>
        <taxon>Azorhizobium</taxon>
    </lineage>
</organism>
<dbReference type="RefSeq" id="WP_188584055.1">
    <property type="nucleotide sequence ID" value="NZ_BMCT01000012.1"/>
</dbReference>
<evidence type="ECO:0000313" key="1">
    <source>
        <dbReference type="EMBL" id="GGF87876.1"/>
    </source>
</evidence>
<dbReference type="AlphaFoldDB" id="A0A917FIW3"/>
<name>A0A917FIW3_9HYPH</name>
<proteinExistence type="predicted"/>
<evidence type="ECO:0000313" key="2">
    <source>
        <dbReference type="Proteomes" id="UP000606044"/>
    </source>
</evidence>
<dbReference type="Proteomes" id="UP000606044">
    <property type="component" value="Unassembled WGS sequence"/>
</dbReference>
<sequence>MKPDLIADITIYATRDGGKAIPIISDYRCLCMKSTEPPWEGWSARMLFGGEPIHPGQRRRSGFQFLCPDAVGVLREAGRFFVWWEGSNVGGATVCAKDGSPD</sequence>
<gene>
    <name evidence="1" type="ORF">GCM10007301_54770</name>
</gene>
<reference evidence="1" key="2">
    <citation type="submission" date="2020-09" db="EMBL/GenBank/DDBJ databases">
        <authorList>
            <person name="Sun Q."/>
            <person name="Sedlacek I."/>
        </authorList>
    </citation>
    <scope>NUCLEOTIDE SEQUENCE</scope>
    <source>
        <strain evidence="1">CCM 7897</strain>
    </source>
</reference>
<protein>
    <submittedName>
        <fullName evidence="1">Uncharacterized protein</fullName>
    </submittedName>
</protein>
<accession>A0A917FIW3</accession>